<feature type="transmembrane region" description="Helical" evidence="8">
    <location>
        <begin position="720"/>
        <end position="741"/>
    </location>
</feature>
<evidence type="ECO:0000259" key="9">
    <source>
        <dbReference type="SMART" id="SM00831"/>
    </source>
</evidence>
<dbReference type="Pfam" id="PF00689">
    <property type="entry name" value="Cation_ATPase_C"/>
    <property type="match status" value="1"/>
</dbReference>
<dbReference type="SFLD" id="SFLDS00003">
    <property type="entry name" value="Haloacid_Dehalogenase"/>
    <property type="match status" value="1"/>
</dbReference>
<reference evidence="10 11" key="1">
    <citation type="submission" date="2022-03" db="EMBL/GenBank/DDBJ databases">
        <title>Luteimonas soily sp. nov., a novel bacterium isolated from the soil.</title>
        <authorList>
            <person name="Zhang X."/>
        </authorList>
    </citation>
    <scope>NUCLEOTIDE SEQUENCE [LARGE SCALE GENOMIC DNA]</scope>
    <source>
        <strain evidence="10 11">50</strain>
    </source>
</reference>
<keyword evidence="6 8" id="KW-1133">Transmembrane helix</keyword>
<dbReference type="EMBL" id="JALGCL010000001">
    <property type="protein sequence ID" value="MCJ0824542.1"/>
    <property type="molecule type" value="Genomic_DNA"/>
</dbReference>
<dbReference type="PRINTS" id="PR00119">
    <property type="entry name" value="CATATPASE"/>
</dbReference>
<evidence type="ECO:0000313" key="11">
    <source>
        <dbReference type="Proteomes" id="UP001165423"/>
    </source>
</evidence>
<dbReference type="SUPFAM" id="SSF81653">
    <property type="entry name" value="Calcium ATPase, transduction domain A"/>
    <property type="match status" value="1"/>
</dbReference>
<comment type="subcellular location">
    <subcellularLocation>
        <location evidence="1">Membrane</location>
        <topology evidence="1">Multi-pass membrane protein</topology>
    </subcellularLocation>
</comment>
<name>A0ABT0A0P6_9GAMM</name>
<dbReference type="InterPro" id="IPR023214">
    <property type="entry name" value="HAD_sf"/>
</dbReference>
<dbReference type="SFLD" id="SFLDF00027">
    <property type="entry name" value="p-type_atpase"/>
    <property type="match status" value="1"/>
</dbReference>
<dbReference type="Gene3D" id="2.70.150.10">
    <property type="entry name" value="Calcium-transporting ATPase, cytoplasmic transduction domain A"/>
    <property type="match status" value="1"/>
</dbReference>
<dbReference type="InterPro" id="IPR001757">
    <property type="entry name" value="P_typ_ATPase"/>
</dbReference>
<feature type="transmembrane region" description="Helical" evidence="8">
    <location>
        <begin position="618"/>
        <end position="639"/>
    </location>
</feature>
<feature type="transmembrane region" description="Helical" evidence="8">
    <location>
        <begin position="762"/>
        <end position="786"/>
    </location>
</feature>
<dbReference type="SMART" id="SM00831">
    <property type="entry name" value="Cation_ATPase_N"/>
    <property type="match status" value="1"/>
</dbReference>
<keyword evidence="4" id="KW-0067">ATP-binding</keyword>
<dbReference type="InterPro" id="IPR018303">
    <property type="entry name" value="ATPase_P-typ_P_site"/>
</dbReference>
<feature type="transmembrane region" description="Helical" evidence="8">
    <location>
        <begin position="41"/>
        <end position="60"/>
    </location>
</feature>
<feature type="transmembrane region" description="Helical" evidence="8">
    <location>
        <begin position="219"/>
        <end position="241"/>
    </location>
</feature>
<protein>
    <submittedName>
        <fullName evidence="10">Cation-translocating P-type ATPase</fullName>
    </submittedName>
</protein>
<dbReference type="Pfam" id="PF00122">
    <property type="entry name" value="E1-E2_ATPase"/>
    <property type="match status" value="1"/>
</dbReference>
<dbReference type="InterPro" id="IPR023299">
    <property type="entry name" value="ATPase_P-typ_cyto_dom_N"/>
</dbReference>
<dbReference type="InterPro" id="IPR044492">
    <property type="entry name" value="P_typ_ATPase_HD_dom"/>
</dbReference>
<dbReference type="Proteomes" id="UP001165423">
    <property type="component" value="Unassembled WGS sequence"/>
</dbReference>
<feature type="transmembrane region" description="Helical" evidence="8">
    <location>
        <begin position="66"/>
        <end position="85"/>
    </location>
</feature>
<keyword evidence="11" id="KW-1185">Reference proteome</keyword>
<dbReference type="Pfam" id="PF00702">
    <property type="entry name" value="Hydrolase"/>
    <property type="match status" value="1"/>
</dbReference>
<evidence type="ECO:0000256" key="6">
    <source>
        <dbReference type="ARBA" id="ARBA00022989"/>
    </source>
</evidence>
<organism evidence="10 11">
    <name type="scientific">Cognatiluteimonas sedimenti</name>
    <dbReference type="NCBI Taxonomy" id="2927791"/>
    <lineage>
        <taxon>Bacteria</taxon>
        <taxon>Pseudomonadati</taxon>
        <taxon>Pseudomonadota</taxon>
        <taxon>Gammaproteobacteria</taxon>
        <taxon>Lysobacterales</taxon>
        <taxon>Lysobacteraceae</taxon>
        <taxon>Cognatiluteimonas</taxon>
    </lineage>
</organism>
<evidence type="ECO:0000256" key="1">
    <source>
        <dbReference type="ARBA" id="ARBA00004141"/>
    </source>
</evidence>
<dbReference type="Pfam" id="PF00690">
    <property type="entry name" value="Cation_ATPase_N"/>
    <property type="match status" value="1"/>
</dbReference>
<comment type="caution">
    <text evidence="10">The sequence shown here is derived from an EMBL/GenBank/DDBJ whole genome shotgun (WGS) entry which is preliminary data.</text>
</comment>
<dbReference type="SUPFAM" id="SSF56784">
    <property type="entry name" value="HAD-like"/>
    <property type="match status" value="1"/>
</dbReference>
<dbReference type="RefSeq" id="WP_243318378.1">
    <property type="nucleotide sequence ID" value="NZ_JALGCL010000001.1"/>
</dbReference>
<dbReference type="SUPFAM" id="SSF81665">
    <property type="entry name" value="Calcium ATPase, transmembrane domain M"/>
    <property type="match status" value="1"/>
</dbReference>
<dbReference type="Gene3D" id="1.20.1110.10">
    <property type="entry name" value="Calcium-transporting ATPase, transmembrane domain"/>
    <property type="match status" value="2"/>
</dbReference>
<keyword evidence="5" id="KW-1278">Translocase</keyword>
<feature type="domain" description="Cation-transporting P-type ATPase N-terminal" evidence="9">
    <location>
        <begin position="1"/>
        <end position="62"/>
    </location>
</feature>
<dbReference type="PRINTS" id="PR00120">
    <property type="entry name" value="HATPASE"/>
</dbReference>
<feature type="transmembrane region" description="Helical" evidence="8">
    <location>
        <begin position="792"/>
        <end position="810"/>
    </location>
</feature>
<dbReference type="InterPro" id="IPR006068">
    <property type="entry name" value="ATPase_P-typ_cation-transptr_C"/>
</dbReference>
<dbReference type="Gene3D" id="3.40.50.1000">
    <property type="entry name" value="HAD superfamily/HAD-like"/>
    <property type="match status" value="2"/>
</dbReference>
<gene>
    <name evidence="10" type="ORF">MQC88_00970</name>
</gene>
<dbReference type="PROSITE" id="PS00154">
    <property type="entry name" value="ATPASE_E1_E2"/>
    <property type="match status" value="1"/>
</dbReference>
<dbReference type="InterPro" id="IPR036412">
    <property type="entry name" value="HAD-like_sf"/>
</dbReference>
<dbReference type="NCBIfam" id="TIGR01494">
    <property type="entry name" value="ATPase_P-type"/>
    <property type="match status" value="2"/>
</dbReference>
<evidence type="ECO:0000256" key="2">
    <source>
        <dbReference type="ARBA" id="ARBA00022692"/>
    </source>
</evidence>
<keyword evidence="3" id="KW-0547">Nucleotide-binding</keyword>
<keyword evidence="2 8" id="KW-0812">Transmembrane</keyword>
<proteinExistence type="predicted"/>
<dbReference type="SUPFAM" id="SSF81660">
    <property type="entry name" value="Metal cation-transporting ATPase, ATP-binding domain N"/>
    <property type="match status" value="1"/>
</dbReference>
<evidence type="ECO:0000313" key="10">
    <source>
        <dbReference type="EMBL" id="MCJ0824542.1"/>
    </source>
</evidence>
<feature type="transmembrane region" description="Helical" evidence="8">
    <location>
        <begin position="686"/>
        <end position="714"/>
    </location>
</feature>
<keyword evidence="7 8" id="KW-0472">Membrane</keyword>
<feature type="transmembrane region" description="Helical" evidence="8">
    <location>
        <begin position="645"/>
        <end position="665"/>
    </location>
</feature>
<dbReference type="SFLD" id="SFLDG00002">
    <property type="entry name" value="C1.7:_P-type_atpase_like"/>
    <property type="match status" value="1"/>
</dbReference>
<dbReference type="PANTHER" id="PTHR42861">
    <property type="entry name" value="CALCIUM-TRANSPORTING ATPASE"/>
    <property type="match status" value="1"/>
</dbReference>
<evidence type="ECO:0000256" key="7">
    <source>
        <dbReference type="ARBA" id="ARBA00023136"/>
    </source>
</evidence>
<evidence type="ECO:0000256" key="4">
    <source>
        <dbReference type="ARBA" id="ARBA00022840"/>
    </source>
</evidence>
<dbReference type="InterPro" id="IPR059000">
    <property type="entry name" value="ATPase_P-type_domA"/>
</dbReference>
<dbReference type="InterPro" id="IPR023298">
    <property type="entry name" value="ATPase_P-typ_TM_dom_sf"/>
</dbReference>
<evidence type="ECO:0000256" key="3">
    <source>
        <dbReference type="ARBA" id="ARBA00022741"/>
    </source>
</evidence>
<dbReference type="InterPro" id="IPR004014">
    <property type="entry name" value="ATPase_P-typ_cation-transptr_N"/>
</dbReference>
<accession>A0ABT0A0P6</accession>
<dbReference type="Gene3D" id="3.40.1110.10">
    <property type="entry name" value="Calcium-transporting ATPase, cytoplasmic domain N"/>
    <property type="match status" value="1"/>
</dbReference>
<dbReference type="InterPro" id="IPR008250">
    <property type="entry name" value="ATPase_P-typ_transduc_dom_A_sf"/>
</dbReference>
<evidence type="ECO:0000256" key="5">
    <source>
        <dbReference type="ARBA" id="ARBA00022967"/>
    </source>
</evidence>
<evidence type="ECO:0000256" key="8">
    <source>
        <dbReference type="SAM" id="Phobius"/>
    </source>
</evidence>
<sequence length="820" mass="86623">MPATARTGLSTDEAAARLRRDGANVLPEPPRKRGWTLVAEVLREPMLLLLVAAAAIYMLLGDPREASLLLASVLLVIGLTLYQEYKSERALQALRDLSSPRARVLRDGAATVVPAREVVVGDVLLVGEGDRIPADARVLEGADLHVDESLLTGESVAVARAAGGVGDDQLLHASTLVVRGRGSAEVVATGAATAVGRIGDTLASIDVERTPLQREMRRTVALFATLGIATCVAMVLLYRWLRGGWLDAVLAGITLAMSNIPEEFPVVLTVFLALGAWRMARHNVLVRHAPAIEALGSITVLCTDKTGTLTENRMAVAELDGHDTGELIAMARLACPPLSHDPMDRAVVEAAAGTGLAPEPEGWQRLREYPLSSRLPAHVEVWRSDDGQLRVAAKGAPETILALCGLPEDERAALLARVEAMTQRGLRVLGAGAGNLPAAMGSALPDDVAAFQLQWLGLIGFADPLRPAVPEAVADARAAGVRVLMMTGDHAGTARAIATQAGIAIGAGVVGGTDVEGWDEATLARQIESASVFARVRPEHKLRLVQALKRRGEIVAMTGDGVNDAPALVASHVGIAMGGRGTDVAREAASIVLLDDNFVSVVRAIRLGRGIYENIAKAVRYILAVHVPITGLALLPLLVGTPPVLLPLHVVFLELIIDPACSIVLEREPPPADIMRRPPRAPGRRLLDRWTMLGALGQGAVMFATVALTFAIALRTGLPHAQLSALAFVAIVAGNLFLILLHRSGDSLWQALRTPNPAFWTVTIVASAVLALAVLHPAVASLFGFAPPPTALLVWAIGLPLAAVVVLDTWQRLRARRRAG</sequence>